<name>A0A5C7AAE6_9FLAO</name>
<dbReference type="InterPro" id="IPR006016">
    <property type="entry name" value="UspA"/>
</dbReference>
<dbReference type="EMBL" id="VORX01000011">
    <property type="protein sequence ID" value="TXE05498.1"/>
    <property type="molecule type" value="Genomic_DNA"/>
</dbReference>
<evidence type="ECO:0000313" key="3">
    <source>
        <dbReference type="EMBL" id="TXE05498.1"/>
    </source>
</evidence>
<dbReference type="PANTHER" id="PTHR46268">
    <property type="entry name" value="STRESS RESPONSE PROTEIN NHAX"/>
    <property type="match status" value="1"/>
</dbReference>
<proteinExistence type="inferred from homology"/>
<dbReference type="RefSeq" id="WP_146894246.1">
    <property type="nucleotide sequence ID" value="NZ_VORX01000011.1"/>
</dbReference>
<dbReference type="Gene3D" id="3.40.50.620">
    <property type="entry name" value="HUPs"/>
    <property type="match status" value="2"/>
</dbReference>
<sequence length="282" mass="32611">MDKRILLLTDFSKTALNAARYALDLYSDCDCTFHFLNTYHADSYTIEGYSYMYSGQRAYNVERPSTEIKFRRMVEQLRLKDKNPKHTYYTIAASNTLLDGVNDVISKHDIDIVIMGAKGMTSSRTVVFGMNTIDIMENITACPVLAIPEDVDFKSPKQIVFPTDFKIPFKRRELKYLINIASMHDSEIRVLHVKEAAQLNRSQQENKALLERLFKDIAHTFHTVEHPSVHDGINNFIDSQKSDMIAFINQKRNFFTRMLYKPLVQELGYQSSVPVLVLKHRV</sequence>
<feature type="domain" description="UspA" evidence="2">
    <location>
        <begin position="157"/>
        <end position="279"/>
    </location>
</feature>
<reference evidence="3 4" key="1">
    <citation type="submission" date="2019-08" db="EMBL/GenBank/DDBJ databases">
        <title>Genome sequence of Gelidibacter salicanalis IC162T.</title>
        <authorList>
            <person name="Bowman J.P."/>
        </authorList>
    </citation>
    <scope>NUCLEOTIDE SEQUENCE [LARGE SCALE GENOMIC DNA]</scope>
    <source>
        <strain evidence="3 4">IC162</strain>
    </source>
</reference>
<feature type="domain" description="UspA" evidence="2">
    <location>
        <begin position="3"/>
        <end position="148"/>
    </location>
</feature>
<protein>
    <submittedName>
        <fullName evidence="3">Universal stress protein</fullName>
    </submittedName>
</protein>
<keyword evidence="4" id="KW-1185">Reference proteome</keyword>
<dbReference type="Proteomes" id="UP000321734">
    <property type="component" value="Unassembled WGS sequence"/>
</dbReference>
<organism evidence="3 4">
    <name type="scientific">Gelidibacter salicanalis</name>
    <dbReference type="NCBI Taxonomy" id="291193"/>
    <lineage>
        <taxon>Bacteria</taxon>
        <taxon>Pseudomonadati</taxon>
        <taxon>Bacteroidota</taxon>
        <taxon>Flavobacteriia</taxon>
        <taxon>Flavobacteriales</taxon>
        <taxon>Flavobacteriaceae</taxon>
        <taxon>Gelidibacter</taxon>
    </lineage>
</organism>
<dbReference type="InterPro" id="IPR014729">
    <property type="entry name" value="Rossmann-like_a/b/a_fold"/>
</dbReference>
<evidence type="ECO:0000256" key="1">
    <source>
        <dbReference type="ARBA" id="ARBA00008791"/>
    </source>
</evidence>
<accession>A0A5C7AAE6</accession>
<dbReference type="CDD" id="cd00293">
    <property type="entry name" value="USP-like"/>
    <property type="match status" value="1"/>
</dbReference>
<dbReference type="Pfam" id="PF00582">
    <property type="entry name" value="Usp"/>
    <property type="match status" value="2"/>
</dbReference>
<dbReference type="OrthoDB" id="9788959at2"/>
<dbReference type="AlphaFoldDB" id="A0A5C7AAE6"/>
<gene>
    <name evidence="3" type="ORF">ES711_15635</name>
</gene>
<comment type="caution">
    <text evidence="3">The sequence shown here is derived from an EMBL/GenBank/DDBJ whole genome shotgun (WGS) entry which is preliminary data.</text>
</comment>
<dbReference type="PANTHER" id="PTHR46268:SF6">
    <property type="entry name" value="UNIVERSAL STRESS PROTEIN UP12"/>
    <property type="match status" value="1"/>
</dbReference>
<comment type="similarity">
    <text evidence="1">Belongs to the universal stress protein A family.</text>
</comment>
<evidence type="ECO:0000313" key="4">
    <source>
        <dbReference type="Proteomes" id="UP000321734"/>
    </source>
</evidence>
<dbReference type="SUPFAM" id="SSF52402">
    <property type="entry name" value="Adenine nucleotide alpha hydrolases-like"/>
    <property type="match status" value="2"/>
</dbReference>
<evidence type="ECO:0000259" key="2">
    <source>
        <dbReference type="Pfam" id="PF00582"/>
    </source>
</evidence>